<name>A0A834L7K7_RHOSS</name>
<dbReference type="GO" id="GO:0071004">
    <property type="term" value="C:U2-type prespliceosome"/>
    <property type="evidence" value="ECO:0007669"/>
    <property type="project" value="TreeGrafter"/>
</dbReference>
<keyword evidence="4" id="KW-0508">mRNA splicing</keyword>
<organism evidence="6 7">
    <name type="scientific">Rhododendron simsii</name>
    <name type="common">Sims's rhododendron</name>
    <dbReference type="NCBI Taxonomy" id="118357"/>
    <lineage>
        <taxon>Eukaryota</taxon>
        <taxon>Viridiplantae</taxon>
        <taxon>Streptophyta</taxon>
        <taxon>Embryophyta</taxon>
        <taxon>Tracheophyta</taxon>
        <taxon>Spermatophyta</taxon>
        <taxon>Magnoliopsida</taxon>
        <taxon>eudicotyledons</taxon>
        <taxon>Gunneridae</taxon>
        <taxon>Pentapetalae</taxon>
        <taxon>asterids</taxon>
        <taxon>Ericales</taxon>
        <taxon>Ericaceae</taxon>
        <taxon>Ericoideae</taxon>
        <taxon>Rhodoreae</taxon>
        <taxon>Rhododendron</taxon>
    </lineage>
</organism>
<evidence type="ECO:0000256" key="2">
    <source>
        <dbReference type="ARBA" id="ARBA00022664"/>
    </source>
</evidence>
<dbReference type="PANTHER" id="PTHR17204:SF26">
    <property type="entry name" value="PRE-MRNA-PROCESSING FACTOR 39-2"/>
    <property type="match status" value="1"/>
</dbReference>
<dbReference type="GO" id="GO:0000395">
    <property type="term" value="P:mRNA 5'-splice site recognition"/>
    <property type="evidence" value="ECO:0007669"/>
    <property type="project" value="TreeGrafter"/>
</dbReference>
<dbReference type="GO" id="GO:0000243">
    <property type="term" value="C:commitment complex"/>
    <property type="evidence" value="ECO:0007669"/>
    <property type="project" value="TreeGrafter"/>
</dbReference>
<dbReference type="EMBL" id="WJXA01000013">
    <property type="protein sequence ID" value="KAF7121150.1"/>
    <property type="molecule type" value="Genomic_DNA"/>
</dbReference>
<comment type="caution">
    <text evidence="6">The sequence shown here is derived from an EMBL/GenBank/DDBJ whole genome shotgun (WGS) entry which is preliminary data.</text>
</comment>
<dbReference type="GO" id="GO:0005685">
    <property type="term" value="C:U1 snRNP"/>
    <property type="evidence" value="ECO:0007669"/>
    <property type="project" value="TreeGrafter"/>
</dbReference>
<evidence type="ECO:0000256" key="5">
    <source>
        <dbReference type="ARBA" id="ARBA00023242"/>
    </source>
</evidence>
<evidence type="ECO:0000313" key="7">
    <source>
        <dbReference type="Proteomes" id="UP000626092"/>
    </source>
</evidence>
<dbReference type="Proteomes" id="UP000626092">
    <property type="component" value="Unassembled WGS sequence"/>
</dbReference>
<accession>A0A834L7K7</accession>
<keyword evidence="2" id="KW-0507">mRNA processing</keyword>
<evidence type="ECO:0000256" key="1">
    <source>
        <dbReference type="ARBA" id="ARBA00004123"/>
    </source>
</evidence>
<evidence type="ECO:0000256" key="4">
    <source>
        <dbReference type="ARBA" id="ARBA00023187"/>
    </source>
</evidence>
<gene>
    <name evidence="6" type="ORF">RHSIM_Rhsim13G0199900</name>
</gene>
<dbReference type="PANTHER" id="PTHR17204">
    <property type="entry name" value="PRE-MRNA PROCESSING PROTEIN PRP39-RELATED"/>
    <property type="match status" value="1"/>
</dbReference>
<dbReference type="OrthoDB" id="1730799at2759"/>
<evidence type="ECO:0000313" key="6">
    <source>
        <dbReference type="EMBL" id="KAF7121150.1"/>
    </source>
</evidence>
<dbReference type="SUPFAM" id="SSF48452">
    <property type="entry name" value="TPR-like"/>
    <property type="match status" value="1"/>
</dbReference>
<sequence length="90" mass="10796">MPPGDNQLENWHRYLDFVEMQEDFERAVKLYEKMLYLLCCYAEFWMRNLEFKETEGGRELANFALVRAREVFLKGIWLSVVQLRNLGLSS</sequence>
<dbReference type="AlphaFoldDB" id="A0A834L7K7"/>
<keyword evidence="3" id="KW-0677">Repeat</keyword>
<proteinExistence type="predicted"/>
<dbReference type="Pfam" id="PF23241">
    <property type="entry name" value="HAT_PRP39_C"/>
    <property type="match status" value="1"/>
</dbReference>
<protein>
    <submittedName>
        <fullName evidence="6">Uncharacterized protein</fullName>
    </submittedName>
</protein>
<keyword evidence="5" id="KW-0539">Nucleus</keyword>
<dbReference type="GO" id="GO:0030627">
    <property type="term" value="F:pre-mRNA 5'-splice site binding"/>
    <property type="evidence" value="ECO:0007669"/>
    <property type="project" value="TreeGrafter"/>
</dbReference>
<comment type="subcellular location">
    <subcellularLocation>
        <location evidence="1">Nucleus</location>
    </subcellularLocation>
</comment>
<dbReference type="Gene3D" id="1.25.40.10">
    <property type="entry name" value="Tetratricopeptide repeat domain"/>
    <property type="match status" value="1"/>
</dbReference>
<dbReference type="InterPro" id="IPR059164">
    <property type="entry name" value="HAT_PRP39_C"/>
</dbReference>
<dbReference type="InterPro" id="IPR011990">
    <property type="entry name" value="TPR-like_helical_dom_sf"/>
</dbReference>
<keyword evidence="7" id="KW-1185">Reference proteome</keyword>
<evidence type="ECO:0000256" key="3">
    <source>
        <dbReference type="ARBA" id="ARBA00022737"/>
    </source>
</evidence>
<reference evidence="6" key="1">
    <citation type="submission" date="2019-11" db="EMBL/GenBank/DDBJ databases">
        <authorList>
            <person name="Liu Y."/>
            <person name="Hou J."/>
            <person name="Li T.-Q."/>
            <person name="Guan C.-H."/>
            <person name="Wu X."/>
            <person name="Wu H.-Z."/>
            <person name="Ling F."/>
            <person name="Zhang R."/>
            <person name="Shi X.-G."/>
            <person name="Ren J.-P."/>
            <person name="Chen E.-F."/>
            <person name="Sun J.-M."/>
        </authorList>
    </citation>
    <scope>NUCLEOTIDE SEQUENCE</scope>
    <source>
        <strain evidence="6">Adult_tree_wgs_1</strain>
        <tissue evidence="6">Leaves</tissue>
    </source>
</reference>